<dbReference type="Gene3D" id="3.40.50.150">
    <property type="entry name" value="Vaccinia Virus protein VP39"/>
    <property type="match status" value="1"/>
</dbReference>
<dbReference type="SUPFAM" id="SSF53335">
    <property type="entry name" value="S-adenosyl-L-methionine-dependent methyltransferases"/>
    <property type="match status" value="1"/>
</dbReference>
<dbReference type="EMBL" id="PDNA01000189">
    <property type="protein sequence ID" value="PGH05260.1"/>
    <property type="molecule type" value="Genomic_DNA"/>
</dbReference>
<accession>A0A2B7X8Q7</accession>
<comment type="caution">
    <text evidence="1">The sequence shown here is derived from an EMBL/GenBank/DDBJ whole genome shotgun (WGS) entry which is preliminary data.</text>
</comment>
<proteinExistence type="predicted"/>
<protein>
    <recommendedName>
        <fullName evidence="3">Methyltransferase type 11 domain-containing protein</fullName>
    </recommendedName>
</protein>
<dbReference type="Proteomes" id="UP000224634">
    <property type="component" value="Unassembled WGS sequence"/>
</dbReference>
<gene>
    <name evidence="1" type="ORF">AJ80_08368</name>
</gene>
<evidence type="ECO:0008006" key="3">
    <source>
        <dbReference type="Google" id="ProtNLM"/>
    </source>
</evidence>
<reference evidence="1 2" key="1">
    <citation type="submission" date="2017-10" db="EMBL/GenBank/DDBJ databases">
        <title>Comparative genomics in systemic dimorphic fungi from Ajellomycetaceae.</title>
        <authorList>
            <person name="Munoz J.F."/>
            <person name="Mcewen J.G."/>
            <person name="Clay O.K."/>
            <person name="Cuomo C.A."/>
        </authorList>
    </citation>
    <scope>NUCLEOTIDE SEQUENCE [LARGE SCALE GENOMIC DNA]</scope>
    <source>
        <strain evidence="1 2">UAMH7299</strain>
    </source>
</reference>
<dbReference type="InterPro" id="IPR029063">
    <property type="entry name" value="SAM-dependent_MTases_sf"/>
</dbReference>
<dbReference type="CDD" id="cd02440">
    <property type="entry name" value="AdoMet_MTases"/>
    <property type="match status" value="1"/>
</dbReference>
<sequence length="304" mass="33107">MANPTFSERLQSLAEPGIIYASASYHFISVLLETVFKRGELLAPFLRMSKIRDEAFSKFWIKFSGARDTSSPTIPAPPPTGSSALIPPLLSLASGIVLDIGPGTGTQTPLFTNPNLLAMYGAEPCLGLHADLRAKIESSDHLAGKYHILPCSAEPEALVPALEKVGLFPLKVGDSNSRNVISEGIFDTIVCVRVLCSVPNPQSTIRGLYSLLKPGGKLLVCEHVVNPWQTRKGSVVARVLQGVYEAVGWRWVMGDCRLGRDTEGMLRSVTAVEGEEKAWESVELERDFGWSCIPYISGVLVKRR</sequence>
<evidence type="ECO:0000313" key="2">
    <source>
        <dbReference type="Proteomes" id="UP000224634"/>
    </source>
</evidence>
<dbReference type="PANTHER" id="PTHR45036">
    <property type="entry name" value="METHYLTRANSFERASE LIKE 7B"/>
    <property type="match status" value="1"/>
</dbReference>
<dbReference type="OrthoDB" id="540004at2759"/>
<name>A0A2B7X8Q7_POLH7</name>
<keyword evidence="2" id="KW-1185">Reference proteome</keyword>
<dbReference type="STRING" id="1447883.A0A2B7X8Q7"/>
<dbReference type="Pfam" id="PF13489">
    <property type="entry name" value="Methyltransf_23"/>
    <property type="match status" value="1"/>
</dbReference>
<evidence type="ECO:0000313" key="1">
    <source>
        <dbReference type="EMBL" id="PGH05260.1"/>
    </source>
</evidence>
<dbReference type="PANTHER" id="PTHR45036:SF1">
    <property type="entry name" value="METHYLTRANSFERASE LIKE 7A"/>
    <property type="match status" value="1"/>
</dbReference>
<dbReference type="AlphaFoldDB" id="A0A2B7X8Q7"/>
<dbReference type="InterPro" id="IPR052356">
    <property type="entry name" value="Thiol_S-MT"/>
</dbReference>
<organism evidence="1 2">
    <name type="scientific">Polytolypa hystricis (strain UAMH7299)</name>
    <dbReference type="NCBI Taxonomy" id="1447883"/>
    <lineage>
        <taxon>Eukaryota</taxon>
        <taxon>Fungi</taxon>
        <taxon>Dikarya</taxon>
        <taxon>Ascomycota</taxon>
        <taxon>Pezizomycotina</taxon>
        <taxon>Eurotiomycetes</taxon>
        <taxon>Eurotiomycetidae</taxon>
        <taxon>Onygenales</taxon>
        <taxon>Onygenales incertae sedis</taxon>
        <taxon>Polytolypa</taxon>
    </lineage>
</organism>